<feature type="compositionally biased region" description="Basic residues" evidence="3">
    <location>
        <begin position="230"/>
        <end position="251"/>
    </location>
</feature>
<dbReference type="GO" id="GO:0016887">
    <property type="term" value="F:ATP hydrolysis activity"/>
    <property type="evidence" value="ECO:0007669"/>
    <property type="project" value="InterPro"/>
</dbReference>
<dbReference type="EMBL" id="UINC01111172">
    <property type="protein sequence ID" value="SVC79187.1"/>
    <property type="molecule type" value="Genomic_DNA"/>
</dbReference>
<dbReference type="InterPro" id="IPR003439">
    <property type="entry name" value="ABC_transporter-like_ATP-bd"/>
</dbReference>
<dbReference type="InterPro" id="IPR003593">
    <property type="entry name" value="AAA+_ATPase"/>
</dbReference>
<protein>
    <recommendedName>
        <fullName evidence="4">ABC transporter domain-containing protein</fullName>
    </recommendedName>
</protein>
<dbReference type="SUPFAM" id="SSF52540">
    <property type="entry name" value="P-loop containing nucleoside triphosphate hydrolases"/>
    <property type="match status" value="1"/>
</dbReference>
<gene>
    <name evidence="5" type="ORF">METZ01_LOCUS332041</name>
</gene>
<evidence type="ECO:0000256" key="2">
    <source>
        <dbReference type="ARBA" id="ARBA00022840"/>
    </source>
</evidence>
<keyword evidence="1" id="KW-0547">Nucleotide-binding</keyword>
<reference evidence="5" key="1">
    <citation type="submission" date="2018-05" db="EMBL/GenBank/DDBJ databases">
        <authorList>
            <person name="Lanie J.A."/>
            <person name="Ng W.-L."/>
            <person name="Kazmierczak K.M."/>
            <person name="Andrzejewski T.M."/>
            <person name="Davidsen T.M."/>
            <person name="Wayne K.J."/>
            <person name="Tettelin H."/>
            <person name="Glass J.I."/>
            <person name="Rusch D."/>
            <person name="Podicherti R."/>
            <person name="Tsui H.-C.T."/>
            <person name="Winkler M.E."/>
        </authorList>
    </citation>
    <scope>NUCLEOTIDE SEQUENCE</scope>
</reference>
<name>A0A382Q286_9ZZZZ</name>
<dbReference type="Pfam" id="PF00005">
    <property type="entry name" value="ABC_tran"/>
    <property type="match status" value="1"/>
</dbReference>
<keyword evidence="2" id="KW-0067">ATP-binding</keyword>
<dbReference type="Gene3D" id="3.40.50.300">
    <property type="entry name" value="P-loop containing nucleotide triphosphate hydrolases"/>
    <property type="match status" value="1"/>
</dbReference>
<dbReference type="PROSITE" id="PS50893">
    <property type="entry name" value="ABC_TRANSPORTER_2"/>
    <property type="match status" value="1"/>
</dbReference>
<evidence type="ECO:0000259" key="4">
    <source>
        <dbReference type="PROSITE" id="PS50893"/>
    </source>
</evidence>
<dbReference type="AlphaFoldDB" id="A0A382Q286"/>
<proteinExistence type="predicted"/>
<feature type="non-terminal residue" evidence="5">
    <location>
        <position position="1"/>
    </location>
</feature>
<evidence type="ECO:0000256" key="3">
    <source>
        <dbReference type="SAM" id="MobiDB-lite"/>
    </source>
</evidence>
<sequence>GDMMNKLSTLIYELKGLIKTYNNQTVLNIGRLQFHPGTVYGIIGPIGSGKSTLMKIMAGIDKESAGTIKYDDEPFESNWLGKIRPYPEIQLFPLERQLKGGKVSALFNKKPTNEFVLQYFNKGACKNLLEKNVNDLSKGEVAYLNMIQAVESDPRVLLIDDYGIFFDKNMEIEFRKKLNRMNKDMGTTIILSSPDERNLKLIASVLIYLDNGHISKIRSGVGRGNTQRSKPPKQSKRQTQKRSRPKQRSSR</sequence>
<dbReference type="SMART" id="SM00382">
    <property type="entry name" value="AAA"/>
    <property type="match status" value="1"/>
</dbReference>
<dbReference type="PANTHER" id="PTHR43158">
    <property type="entry name" value="SKFA PEPTIDE EXPORT ATP-BINDING PROTEIN SKFE"/>
    <property type="match status" value="1"/>
</dbReference>
<evidence type="ECO:0000313" key="5">
    <source>
        <dbReference type="EMBL" id="SVC79187.1"/>
    </source>
</evidence>
<feature type="domain" description="ABC transporter" evidence="4">
    <location>
        <begin position="12"/>
        <end position="236"/>
    </location>
</feature>
<dbReference type="GO" id="GO:0005524">
    <property type="term" value="F:ATP binding"/>
    <property type="evidence" value="ECO:0007669"/>
    <property type="project" value="UniProtKB-KW"/>
</dbReference>
<organism evidence="5">
    <name type="scientific">marine metagenome</name>
    <dbReference type="NCBI Taxonomy" id="408172"/>
    <lineage>
        <taxon>unclassified sequences</taxon>
        <taxon>metagenomes</taxon>
        <taxon>ecological metagenomes</taxon>
    </lineage>
</organism>
<feature type="region of interest" description="Disordered" evidence="3">
    <location>
        <begin position="218"/>
        <end position="251"/>
    </location>
</feature>
<evidence type="ECO:0000256" key="1">
    <source>
        <dbReference type="ARBA" id="ARBA00022741"/>
    </source>
</evidence>
<dbReference type="PANTHER" id="PTHR43158:SF2">
    <property type="entry name" value="SKFA PEPTIDE EXPORT ATP-BINDING PROTEIN SKFE"/>
    <property type="match status" value="1"/>
</dbReference>
<accession>A0A382Q286</accession>
<dbReference type="InterPro" id="IPR027417">
    <property type="entry name" value="P-loop_NTPase"/>
</dbReference>